<feature type="transmembrane region" description="Helical" evidence="1">
    <location>
        <begin position="386"/>
        <end position="406"/>
    </location>
</feature>
<accession>A0A1M7Z284</accession>
<dbReference type="Pfam" id="PF14280">
    <property type="entry name" value="DUF4365"/>
    <property type="match status" value="1"/>
</dbReference>
<protein>
    <recommendedName>
        <fullName evidence="2">DUF4365 domain-containing protein</fullName>
    </recommendedName>
</protein>
<gene>
    <name evidence="3" type="ORF">VQ7734_04766</name>
</gene>
<evidence type="ECO:0000313" key="4">
    <source>
        <dbReference type="Proteomes" id="UP000184600"/>
    </source>
</evidence>
<evidence type="ECO:0000256" key="1">
    <source>
        <dbReference type="SAM" id="Phobius"/>
    </source>
</evidence>
<feature type="domain" description="DUF4365" evidence="2">
    <location>
        <begin position="65"/>
        <end position="197"/>
    </location>
</feature>
<name>A0A1M7Z284_9VIBR</name>
<dbReference type="EMBL" id="FRFG01000087">
    <property type="protein sequence ID" value="SHO58991.1"/>
    <property type="molecule type" value="Genomic_DNA"/>
</dbReference>
<dbReference type="AlphaFoldDB" id="A0A1M7Z284"/>
<organism evidence="3 4">
    <name type="scientific">Vibrio quintilis</name>
    <dbReference type="NCBI Taxonomy" id="1117707"/>
    <lineage>
        <taxon>Bacteria</taxon>
        <taxon>Pseudomonadati</taxon>
        <taxon>Pseudomonadota</taxon>
        <taxon>Gammaproteobacteria</taxon>
        <taxon>Vibrionales</taxon>
        <taxon>Vibrionaceae</taxon>
        <taxon>Vibrio</taxon>
    </lineage>
</organism>
<evidence type="ECO:0000313" key="3">
    <source>
        <dbReference type="EMBL" id="SHO58991.1"/>
    </source>
</evidence>
<evidence type="ECO:0000259" key="2">
    <source>
        <dbReference type="Pfam" id="PF14280"/>
    </source>
</evidence>
<keyword evidence="1" id="KW-1133">Transmembrane helix</keyword>
<proteinExistence type="predicted"/>
<keyword evidence="4" id="KW-1185">Reference proteome</keyword>
<sequence length="415" mass="48468">MMLILSQMNILSDKSWCYDFNDNYIIILISDQVRFALMSEEYTCYRMKFRLLTHMKFSQKANISRIGVQLTGLMFEKHGYIFREQPISDCGIDAHIERIKDNSLASGELIALQIKSGKSWFRESNETGFVYRGNIAHLEYWLGHSLPVLIVLCDVQNGAVYWQSICQETVKYTPKGWKITIPFSQQVDQETKHHLFQFIHNTTSQDEKNKQVVPVVPMTPARQAEPPELKTGKQEKASHISQKSWAAVFKRYCFYLYSAFCLITLVRDSLGQDGHFAFPLLVRSLQFPGQEGSLFVVLGLWCFWFIRYSLRFRHLAMSFMREGMTRIRKRISVKPRLIVELHYLAKRLFFYLYCAFCFLLLFSASLDPHRNFSFTHLRAVFLQSGSKLTIFILGMIGLVLFFRGYLPGRKKRYCG</sequence>
<keyword evidence="1" id="KW-0812">Transmembrane</keyword>
<dbReference type="Proteomes" id="UP000184600">
    <property type="component" value="Unassembled WGS sequence"/>
</dbReference>
<keyword evidence="1" id="KW-0472">Membrane</keyword>
<reference evidence="4" key="1">
    <citation type="submission" date="2016-12" db="EMBL/GenBank/DDBJ databases">
        <authorList>
            <person name="Rodrigo-Torres L."/>
            <person name="Arahal R.D."/>
            <person name="Lucena T."/>
        </authorList>
    </citation>
    <scope>NUCLEOTIDE SEQUENCE [LARGE SCALE GENOMIC DNA]</scope>
</reference>
<feature type="transmembrane region" description="Helical" evidence="1">
    <location>
        <begin position="292"/>
        <end position="310"/>
    </location>
</feature>
<dbReference type="InterPro" id="IPR025375">
    <property type="entry name" value="DUF4365"/>
</dbReference>
<feature type="transmembrane region" description="Helical" evidence="1">
    <location>
        <begin position="348"/>
        <end position="366"/>
    </location>
</feature>